<feature type="domain" description="DUF7134" evidence="14">
    <location>
        <begin position="6"/>
        <end position="162"/>
    </location>
</feature>
<feature type="transmembrane region" description="Helical" evidence="11">
    <location>
        <begin position="90"/>
        <end position="108"/>
    </location>
</feature>
<feature type="transmembrane region" description="Helical" evidence="11">
    <location>
        <begin position="67"/>
        <end position="84"/>
    </location>
</feature>
<evidence type="ECO:0000256" key="2">
    <source>
        <dbReference type="ARBA" id="ARBA00012438"/>
    </source>
</evidence>
<evidence type="ECO:0000256" key="10">
    <source>
        <dbReference type="SAM" id="MobiDB-lite"/>
    </source>
</evidence>
<proteinExistence type="predicted"/>
<evidence type="ECO:0000256" key="9">
    <source>
        <dbReference type="SAM" id="Coils"/>
    </source>
</evidence>
<dbReference type="Pfam" id="PF07730">
    <property type="entry name" value="HisKA_3"/>
    <property type="match status" value="1"/>
</dbReference>
<evidence type="ECO:0000259" key="12">
    <source>
        <dbReference type="Pfam" id="PF02518"/>
    </source>
</evidence>
<evidence type="ECO:0000256" key="11">
    <source>
        <dbReference type="SAM" id="Phobius"/>
    </source>
</evidence>
<feature type="domain" description="Histidine kinase/HSP90-like ATPase" evidence="12">
    <location>
        <begin position="307"/>
        <end position="424"/>
    </location>
</feature>
<feature type="transmembrane region" description="Helical" evidence="11">
    <location>
        <begin position="12"/>
        <end position="36"/>
    </location>
</feature>
<reference evidence="15 16" key="1">
    <citation type="submission" date="2020-08" db="EMBL/GenBank/DDBJ databases">
        <title>Sequencing the genomes of 1000 actinobacteria strains.</title>
        <authorList>
            <person name="Klenk H.-P."/>
        </authorList>
    </citation>
    <scope>NUCLEOTIDE SEQUENCE [LARGE SCALE GENOMIC DNA]</scope>
    <source>
        <strain evidence="15 16">DSM 45267</strain>
    </source>
</reference>
<evidence type="ECO:0000256" key="3">
    <source>
        <dbReference type="ARBA" id="ARBA00022553"/>
    </source>
</evidence>
<keyword evidence="4" id="KW-0808">Transferase</keyword>
<keyword evidence="9" id="KW-0175">Coiled coil</keyword>
<keyword evidence="11" id="KW-0472">Membrane</keyword>
<feature type="region of interest" description="Disordered" evidence="10">
    <location>
        <begin position="348"/>
        <end position="398"/>
    </location>
</feature>
<keyword evidence="16" id="KW-1185">Reference proteome</keyword>
<dbReference type="EMBL" id="JACIBS010000001">
    <property type="protein sequence ID" value="MBB3662817.1"/>
    <property type="molecule type" value="Genomic_DNA"/>
</dbReference>
<dbReference type="GO" id="GO:0016020">
    <property type="term" value="C:membrane"/>
    <property type="evidence" value="ECO:0007669"/>
    <property type="project" value="InterPro"/>
</dbReference>
<evidence type="ECO:0000256" key="4">
    <source>
        <dbReference type="ARBA" id="ARBA00022679"/>
    </source>
</evidence>
<feature type="compositionally biased region" description="Low complexity" evidence="10">
    <location>
        <begin position="375"/>
        <end position="389"/>
    </location>
</feature>
<dbReference type="InterPro" id="IPR011712">
    <property type="entry name" value="Sig_transdc_His_kin_sub3_dim/P"/>
</dbReference>
<dbReference type="Proteomes" id="UP000564573">
    <property type="component" value="Unassembled WGS sequence"/>
</dbReference>
<feature type="domain" description="Signal transduction histidine kinase subgroup 3 dimerisation and phosphoacceptor" evidence="13">
    <location>
        <begin position="190"/>
        <end position="255"/>
    </location>
</feature>
<dbReference type="InterPro" id="IPR003594">
    <property type="entry name" value="HATPase_dom"/>
</dbReference>
<dbReference type="SUPFAM" id="SSF55874">
    <property type="entry name" value="ATPase domain of HSP90 chaperone/DNA topoisomerase II/histidine kinase"/>
    <property type="match status" value="1"/>
</dbReference>
<dbReference type="EC" id="2.7.13.3" evidence="2"/>
<feature type="coiled-coil region" evidence="9">
    <location>
        <begin position="165"/>
        <end position="192"/>
    </location>
</feature>
<organism evidence="15 16">
    <name type="scientific">Prauserella sediminis</name>
    <dbReference type="NCBI Taxonomy" id="577680"/>
    <lineage>
        <taxon>Bacteria</taxon>
        <taxon>Bacillati</taxon>
        <taxon>Actinomycetota</taxon>
        <taxon>Actinomycetes</taxon>
        <taxon>Pseudonocardiales</taxon>
        <taxon>Pseudonocardiaceae</taxon>
        <taxon>Prauserella</taxon>
        <taxon>Prauserella salsuginis group</taxon>
    </lineage>
</organism>
<dbReference type="Gene3D" id="3.30.565.10">
    <property type="entry name" value="Histidine kinase-like ATPase, C-terminal domain"/>
    <property type="match status" value="1"/>
</dbReference>
<evidence type="ECO:0000256" key="7">
    <source>
        <dbReference type="ARBA" id="ARBA00022840"/>
    </source>
</evidence>
<dbReference type="Pfam" id="PF02518">
    <property type="entry name" value="HATPase_c"/>
    <property type="match status" value="1"/>
</dbReference>
<feature type="transmembrane region" description="Helical" evidence="11">
    <location>
        <begin position="42"/>
        <end position="60"/>
    </location>
</feature>
<evidence type="ECO:0000256" key="5">
    <source>
        <dbReference type="ARBA" id="ARBA00022741"/>
    </source>
</evidence>
<dbReference type="Pfam" id="PF23539">
    <property type="entry name" value="DUF7134"/>
    <property type="match status" value="1"/>
</dbReference>
<name>A0A839XJU3_9PSEU</name>
<dbReference type="GO" id="GO:0000155">
    <property type="term" value="F:phosphorelay sensor kinase activity"/>
    <property type="evidence" value="ECO:0007669"/>
    <property type="project" value="InterPro"/>
</dbReference>
<gene>
    <name evidence="15" type="ORF">FB384_001721</name>
</gene>
<feature type="transmembrane region" description="Helical" evidence="11">
    <location>
        <begin position="115"/>
        <end position="131"/>
    </location>
</feature>
<evidence type="ECO:0000313" key="15">
    <source>
        <dbReference type="EMBL" id="MBB3662817.1"/>
    </source>
</evidence>
<keyword evidence="3" id="KW-0597">Phosphoprotein</keyword>
<dbReference type="CDD" id="cd16917">
    <property type="entry name" value="HATPase_UhpB-NarQ-NarX-like"/>
    <property type="match status" value="1"/>
</dbReference>
<dbReference type="InterPro" id="IPR036890">
    <property type="entry name" value="HATPase_C_sf"/>
</dbReference>
<dbReference type="GO" id="GO:0046983">
    <property type="term" value="F:protein dimerization activity"/>
    <property type="evidence" value="ECO:0007669"/>
    <property type="project" value="InterPro"/>
</dbReference>
<keyword evidence="5" id="KW-0547">Nucleotide-binding</keyword>
<dbReference type="PANTHER" id="PTHR24421:SF10">
    <property type="entry name" value="NITRATE_NITRITE SENSOR PROTEIN NARQ"/>
    <property type="match status" value="1"/>
</dbReference>
<evidence type="ECO:0000256" key="6">
    <source>
        <dbReference type="ARBA" id="ARBA00022777"/>
    </source>
</evidence>
<dbReference type="GO" id="GO:0005524">
    <property type="term" value="F:ATP binding"/>
    <property type="evidence" value="ECO:0007669"/>
    <property type="project" value="UniProtKB-KW"/>
</dbReference>
<evidence type="ECO:0000256" key="8">
    <source>
        <dbReference type="ARBA" id="ARBA00023012"/>
    </source>
</evidence>
<comment type="catalytic activity">
    <reaction evidence="1">
        <text>ATP + protein L-histidine = ADP + protein N-phospho-L-histidine.</text>
        <dbReference type="EC" id="2.7.13.3"/>
    </reaction>
</comment>
<accession>A0A839XJU3</accession>
<evidence type="ECO:0000313" key="16">
    <source>
        <dbReference type="Proteomes" id="UP000564573"/>
    </source>
</evidence>
<dbReference type="PANTHER" id="PTHR24421">
    <property type="entry name" value="NITRATE/NITRITE SENSOR PROTEIN NARX-RELATED"/>
    <property type="match status" value="1"/>
</dbReference>
<dbReference type="InterPro" id="IPR050482">
    <property type="entry name" value="Sensor_HK_TwoCompSys"/>
</dbReference>
<protein>
    <recommendedName>
        <fullName evidence="2">histidine kinase</fullName>
        <ecNumber evidence="2">2.7.13.3</ecNumber>
    </recommendedName>
</protein>
<keyword evidence="11" id="KW-1133">Transmembrane helix</keyword>
<sequence>MRRISLWMKAHPVVGDSLIAIVLFALDVLVYALFVAFPVPDIATPPWYVGLPLIVILLGVVPLRRKYPLVMAYWVLVWTIPYVAAGFGDVAFSVAVVSCIALYTVVVYSGRRQAAFYTALTLVVSLTHQILQYPDDWVVNTVTVVLALALCWVLGEFVGARRAYQAEVEARLHLLENERHQATRIAVAEERERIARELHDVVAHAVSVIVVHADGASYAVRKDPDLAERAIGTISDTGRSALHELRRLLAILRDDDRDDENRVGGEGARTPQPTAADLVELADRVETAGLTVRLDLDETIDELPAGVSLGVYRIVQEALTNSLKHAGVGTRAHVRVRWDRGAGRDTDHAGSVHIDVEDDGAGRANPVLAGGPGAGAAREGPAERAPSAPGGNGLIGMRERTNVHDGTLTAGPAPGGGWQVRAVLTVRLGG</sequence>
<evidence type="ECO:0000259" key="14">
    <source>
        <dbReference type="Pfam" id="PF23539"/>
    </source>
</evidence>
<keyword evidence="11" id="KW-0812">Transmembrane</keyword>
<keyword evidence="7" id="KW-0067">ATP-binding</keyword>
<evidence type="ECO:0000256" key="1">
    <source>
        <dbReference type="ARBA" id="ARBA00000085"/>
    </source>
</evidence>
<dbReference type="AlphaFoldDB" id="A0A839XJU3"/>
<comment type="caution">
    <text evidence="15">The sequence shown here is derived from an EMBL/GenBank/DDBJ whole genome shotgun (WGS) entry which is preliminary data.</text>
</comment>
<keyword evidence="6 15" id="KW-0418">Kinase</keyword>
<dbReference type="Gene3D" id="1.20.5.1930">
    <property type="match status" value="1"/>
</dbReference>
<dbReference type="InterPro" id="IPR055558">
    <property type="entry name" value="DUF7134"/>
</dbReference>
<keyword evidence="8" id="KW-0902">Two-component regulatory system</keyword>
<feature type="transmembrane region" description="Helical" evidence="11">
    <location>
        <begin position="137"/>
        <end position="155"/>
    </location>
</feature>
<evidence type="ECO:0000259" key="13">
    <source>
        <dbReference type="Pfam" id="PF07730"/>
    </source>
</evidence>